<dbReference type="OrthoDB" id="6178961at2"/>
<keyword evidence="1" id="KW-1133">Transmembrane helix</keyword>
<sequence>MMRHVTEQLLINNPVTEKSLSQSELKSQVNKKIQQLMMIGAVDDTPKPLRYLMEIDLSAKVALDASYGNHSEGKAVSNKVYVDKLTDGEILKIKQLSPWRTQLADFADNMKAKMLPSHDTYGKLGDNLPSHANSVAGVGSVIVQIVMLGVLLNNASQKNPEYYARTAGNTMILFGSAIGALESFVRTSYVSTDIKKLNLFKRIIVNGDSVLYSSFKVVGVIGAVIIAIADIYQALNSIKDGYQSQAIVYFLSAVGGTLVAGAAFVGAVAGTILIVVGSLLMVAAGIYFLFFAQNDIQKWLERCFFGIIHNKVEMYPTFKIEAEALQIVTNQLPPKATKN</sequence>
<dbReference type="RefSeq" id="WP_093322175.1">
    <property type="nucleotide sequence ID" value="NZ_FOHV01000038.1"/>
</dbReference>
<dbReference type="AlphaFoldDB" id="A0A1I0FAZ3"/>
<keyword evidence="1" id="KW-0472">Membrane</keyword>
<proteinExistence type="predicted"/>
<gene>
    <name evidence="2" type="ORF">SAMN02583745_02698</name>
</gene>
<reference evidence="3" key="1">
    <citation type="submission" date="2016-10" db="EMBL/GenBank/DDBJ databases">
        <authorList>
            <person name="Varghese N."/>
            <person name="Submissions S."/>
        </authorList>
    </citation>
    <scope>NUCLEOTIDE SEQUENCE [LARGE SCALE GENOMIC DNA]</scope>
    <source>
        <strain evidence="3">DSM 18579</strain>
    </source>
</reference>
<dbReference type="EMBL" id="FOHV01000038">
    <property type="protein sequence ID" value="SET55111.1"/>
    <property type="molecule type" value="Genomic_DNA"/>
</dbReference>
<accession>A0A1I0FAZ3</accession>
<keyword evidence="1" id="KW-0812">Transmembrane</keyword>
<name>A0A1I0FAZ3_9GAMM</name>
<evidence type="ECO:0000313" key="3">
    <source>
        <dbReference type="Proteomes" id="UP000242642"/>
    </source>
</evidence>
<feature type="transmembrane region" description="Helical" evidence="1">
    <location>
        <begin position="247"/>
        <end position="266"/>
    </location>
</feature>
<dbReference type="STRING" id="1123402.SAMN02583745_02698"/>
<protein>
    <submittedName>
        <fullName evidence="2">Uncharacterized protein</fullName>
    </submittedName>
</protein>
<organism evidence="2 3">
    <name type="scientific">Thorsellia anophelis DSM 18579</name>
    <dbReference type="NCBI Taxonomy" id="1123402"/>
    <lineage>
        <taxon>Bacteria</taxon>
        <taxon>Pseudomonadati</taxon>
        <taxon>Pseudomonadota</taxon>
        <taxon>Gammaproteobacteria</taxon>
        <taxon>Enterobacterales</taxon>
        <taxon>Thorselliaceae</taxon>
        <taxon>Thorsellia</taxon>
    </lineage>
</organism>
<dbReference type="Proteomes" id="UP000242642">
    <property type="component" value="Unassembled WGS sequence"/>
</dbReference>
<feature type="transmembrane region" description="Helical" evidence="1">
    <location>
        <begin position="272"/>
        <end position="292"/>
    </location>
</feature>
<evidence type="ECO:0000313" key="2">
    <source>
        <dbReference type="EMBL" id="SET55111.1"/>
    </source>
</evidence>
<evidence type="ECO:0000256" key="1">
    <source>
        <dbReference type="SAM" id="Phobius"/>
    </source>
</evidence>
<feature type="transmembrane region" description="Helical" evidence="1">
    <location>
        <begin position="135"/>
        <end position="155"/>
    </location>
</feature>
<feature type="transmembrane region" description="Helical" evidence="1">
    <location>
        <begin position="167"/>
        <end position="189"/>
    </location>
</feature>
<feature type="transmembrane region" description="Helical" evidence="1">
    <location>
        <begin position="209"/>
        <end position="235"/>
    </location>
</feature>
<keyword evidence="3" id="KW-1185">Reference proteome</keyword>